<dbReference type="Proteomes" id="UP001141992">
    <property type="component" value="Unassembled WGS sequence"/>
</dbReference>
<dbReference type="Pfam" id="PF07157">
    <property type="entry name" value="DNA_circ_N"/>
    <property type="match status" value="1"/>
</dbReference>
<comment type="caution">
    <text evidence="2">The sequence shown here is derived from an EMBL/GenBank/DDBJ whole genome shotgun (WGS) entry which is preliminary data.</text>
</comment>
<proteinExistence type="predicted"/>
<dbReference type="EMBL" id="JAPZVI010000013">
    <property type="protein sequence ID" value="MCZ8403205.1"/>
    <property type="molecule type" value="Genomic_DNA"/>
</dbReference>
<organism evidence="2 3">
    <name type="scientific">Alcaligenes xylosoxydans xylosoxydans</name>
    <name type="common">Achromobacter xylosoxidans</name>
    <dbReference type="NCBI Taxonomy" id="85698"/>
    <lineage>
        <taxon>Bacteria</taxon>
        <taxon>Pseudomonadati</taxon>
        <taxon>Pseudomonadota</taxon>
        <taxon>Betaproteobacteria</taxon>
        <taxon>Burkholderiales</taxon>
        <taxon>Alcaligenaceae</taxon>
        <taxon>Achromobacter</taxon>
    </lineage>
</organism>
<gene>
    <name evidence="2" type="ORF">O9570_17260</name>
</gene>
<dbReference type="RefSeq" id="WP_054437580.1">
    <property type="nucleotide sequence ID" value="NZ_CYTI01000003.1"/>
</dbReference>
<reference evidence="2" key="1">
    <citation type="submission" date="2022-12" db="EMBL/GenBank/DDBJ databases">
        <authorList>
            <person name="Voronina O.L."/>
            <person name="Kunda M.S."/>
            <person name="Ryzhova N."/>
            <person name="Aksenova E.I."/>
        </authorList>
    </citation>
    <scope>NUCLEOTIDE SEQUENCE</scope>
    <source>
        <strain evidence="2">SCCH136:Ach223948</strain>
    </source>
</reference>
<dbReference type="AlphaFoldDB" id="A0A9X3R6H7"/>
<protein>
    <submittedName>
        <fullName evidence="2">DNA circularization N-terminal domain-containing protein</fullName>
    </submittedName>
</protein>
<dbReference type="InterPro" id="IPR009826">
    <property type="entry name" value="DNA_circ_N"/>
</dbReference>
<evidence type="ECO:0000259" key="1">
    <source>
        <dbReference type="Pfam" id="PF07157"/>
    </source>
</evidence>
<sequence>MGWREEQRRVAHPNGMAVGASFRGVPFRTTDSDTGVGRRNEVHEYPMRDLPYADDLGRRAREFQVNGYVVGENYLQERDALIEALEAYGPGELIHPKYGMLNVVVLGRVSIRESHTEGGIARFAITFAEAGENTFPQAATSTQDGVFDAADVLGAASVDRFASLVDVAGAAALASDLIGRVNSSLDSLQRMAGLNGLVDIAGDIVRGASSIAGRLSTLIRTPETLALQLQGLYQQLGQAIKRPKSAIADLRAEYGSHDPAPWTAPVGSASPPQGATSARRVANAAAMEEFTRTQVIATQARILTDAIEAKEVSTAQDARDQADVVLEEIDHELEAYDPPAKMAAALIALRVAIVRDVAQQADRLQQRATYTTQAILPALLIAQRVYQDGSRADELVTRNRVRNPLFVPAGDLEVLR</sequence>
<feature type="domain" description="DNA circulation N-terminal" evidence="1">
    <location>
        <begin position="20"/>
        <end position="103"/>
    </location>
</feature>
<evidence type="ECO:0000313" key="2">
    <source>
        <dbReference type="EMBL" id="MCZ8403205.1"/>
    </source>
</evidence>
<accession>A0A9X3R6H7</accession>
<evidence type="ECO:0000313" key="3">
    <source>
        <dbReference type="Proteomes" id="UP001141992"/>
    </source>
</evidence>
<name>A0A9X3R6H7_ALCXX</name>